<keyword evidence="3" id="KW-1185">Reference proteome</keyword>
<dbReference type="PANTHER" id="PTHR43162">
    <property type="match status" value="1"/>
</dbReference>
<dbReference type="Pfam" id="PF13460">
    <property type="entry name" value="NAD_binding_10"/>
    <property type="match status" value="1"/>
</dbReference>
<dbReference type="Gene3D" id="3.40.50.720">
    <property type="entry name" value="NAD(P)-binding Rossmann-like Domain"/>
    <property type="match status" value="1"/>
</dbReference>
<gene>
    <name evidence="2" type="ORF">FHU37_002301</name>
</gene>
<dbReference type="InterPro" id="IPR016040">
    <property type="entry name" value="NAD(P)-bd_dom"/>
</dbReference>
<accession>A0A853A4D4</accession>
<dbReference type="SUPFAM" id="SSF51735">
    <property type="entry name" value="NAD(P)-binding Rossmann-fold domains"/>
    <property type="match status" value="1"/>
</dbReference>
<dbReference type="Proteomes" id="UP000567795">
    <property type="component" value="Unassembled WGS sequence"/>
</dbReference>
<evidence type="ECO:0000259" key="1">
    <source>
        <dbReference type="Pfam" id="PF13460"/>
    </source>
</evidence>
<dbReference type="InterPro" id="IPR036291">
    <property type="entry name" value="NAD(P)-bd_dom_sf"/>
</dbReference>
<evidence type="ECO:0000313" key="3">
    <source>
        <dbReference type="Proteomes" id="UP000567795"/>
    </source>
</evidence>
<organism evidence="2 3">
    <name type="scientific">Allostreptomyces psammosilenae</name>
    <dbReference type="NCBI Taxonomy" id="1892865"/>
    <lineage>
        <taxon>Bacteria</taxon>
        <taxon>Bacillati</taxon>
        <taxon>Actinomycetota</taxon>
        <taxon>Actinomycetes</taxon>
        <taxon>Kitasatosporales</taxon>
        <taxon>Streptomycetaceae</taxon>
        <taxon>Allostreptomyces</taxon>
    </lineage>
</organism>
<dbReference type="PANTHER" id="PTHR43162:SF1">
    <property type="entry name" value="PRESTALK A DIFFERENTIATION PROTEIN A"/>
    <property type="match status" value="1"/>
</dbReference>
<dbReference type="AlphaFoldDB" id="A0A853A4D4"/>
<comment type="caution">
    <text evidence="2">The sequence shown here is derived from an EMBL/GenBank/DDBJ whole genome shotgun (WGS) entry which is preliminary data.</text>
</comment>
<proteinExistence type="predicted"/>
<protein>
    <submittedName>
        <fullName evidence="2">Uncharacterized protein YbjT (DUF2867 family)</fullName>
    </submittedName>
</protein>
<evidence type="ECO:0000313" key="2">
    <source>
        <dbReference type="EMBL" id="NYI05358.1"/>
    </source>
</evidence>
<reference evidence="2 3" key="1">
    <citation type="submission" date="2020-07" db="EMBL/GenBank/DDBJ databases">
        <title>Sequencing the genomes of 1000 actinobacteria strains.</title>
        <authorList>
            <person name="Klenk H.-P."/>
        </authorList>
    </citation>
    <scope>NUCLEOTIDE SEQUENCE [LARGE SCALE GENOMIC DNA]</scope>
    <source>
        <strain evidence="2 3">DSM 42178</strain>
    </source>
</reference>
<sequence>MRDEILVTGATGHVGGSVLAQLAGAGVRVRALARDPDRLARRLAGGLADGLGDGAAGSAGVRIVQGDLADADALARAVDGVAAVFLMWPFPTAEAAPAVVEVIREHVGRVVLLSSAAVDDRLAEQDNPIGRVHAEVERPIVDSPLEWTFLRPYAFATNTLQWARQIRAEGVVRWVHGHAAPSMIHERDIAAVAVRALTEEGHAGRKYELTGSAPVTQIEQVRTIGEVIGRPLRWEEIPREAAREQLLGWLGPDYADVVLNGYAWTEANPGPVTTTVEDLTGRPARSFREWAEDHADDFR</sequence>
<dbReference type="EMBL" id="JACBZD010000001">
    <property type="protein sequence ID" value="NYI05358.1"/>
    <property type="molecule type" value="Genomic_DNA"/>
</dbReference>
<name>A0A853A4D4_9ACTN</name>
<feature type="domain" description="NAD(P)-binding" evidence="1">
    <location>
        <begin position="9"/>
        <end position="199"/>
    </location>
</feature>
<dbReference type="InterPro" id="IPR051604">
    <property type="entry name" value="Ergot_Alk_Oxidoreductase"/>
</dbReference>